<gene>
    <name evidence="2" type="ORF">BpHYR1_052867</name>
</gene>
<accession>A0A3M7RJE7</accession>
<dbReference type="AlphaFoldDB" id="A0A3M7RJE7"/>
<keyword evidence="1" id="KW-0812">Transmembrane</keyword>
<keyword evidence="1" id="KW-1133">Transmembrane helix</keyword>
<sequence length="100" mass="11991">MDSMENFKEAIENTIHFWAANKRNLKKNGSTFTRKFRNRIFDKFEDQNLFRASSQIEIIWKLLIFFSLLKLARTIYFVVNKLNWLRKILTGSNVIKQSTN</sequence>
<keyword evidence="3" id="KW-1185">Reference proteome</keyword>
<comment type="caution">
    <text evidence="2">The sequence shown here is derived from an EMBL/GenBank/DDBJ whole genome shotgun (WGS) entry which is preliminary data.</text>
</comment>
<reference evidence="2 3" key="1">
    <citation type="journal article" date="2018" name="Sci. Rep.">
        <title>Genomic signatures of local adaptation to the degree of environmental predictability in rotifers.</title>
        <authorList>
            <person name="Franch-Gras L."/>
            <person name="Hahn C."/>
            <person name="Garcia-Roger E.M."/>
            <person name="Carmona M.J."/>
            <person name="Serra M."/>
            <person name="Gomez A."/>
        </authorList>
    </citation>
    <scope>NUCLEOTIDE SEQUENCE [LARGE SCALE GENOMIC DNA]</scope>
    <source>
        <strain evidence="2">HYR1</strain>
    </source>
</reference>
<evidence type="ECO:0000313" key="2">
    <source>
        <dbReference type="EMBL" id="RNA23445.1"/>
    </source>
</evidence>
<feature type="transmembrane region" description="Helical" evidence="1">
    <location>
        <begin position="58"/>
        <end position="79"/>
    </location>
</feature>
<evidence type="ECO:0000256" key="1">
    <source>
        <dbReference type="SAM" id="Phobius"/>
    </source>
</evidence>
<organism evidence="2 3">
    <name type="scientific">Brachionus plicatilis</name>
    <name type="common">Marine rotifer</name>
    <name type="synonym">Brachionus muelleri</name>
    <dbReference type="NCBI Taxonomy" id="10195"/>
    <lineage>
        <taxon>Eukaryota</taxon>
        <taxon>Metazoa</taxon>
        <taxon>Spiralia</taxon>
        <taxon>Gnathifera</taxon>
        <taxon>Rotifera</taxon>
        <taxon>Eurotatoria</taxon>
        <taxon>Monogononta</taxon>
        <taxon>Pseudotrocha</taxon>
        <taxon>Ploima</taxon>
        <taxon>Brachionidae</taxon>
        <taxon>Brachionus</taxon>
    </lineage>
</organism>
<name>A0A3M7RJE7_BRAPC</name>
<dbReference type="Proteomes" id="UP000276133">
    <property type="component" value="Unassembled WGS sequence"/>
</dbReference>
<keyword evidence="1" id="KW-0472">Membrane</keyword>
<evidence type="ECO:0000313" key="3">
    <source>
        <dbReference type="Proteomes" id="UP000276133"/>
    </source>
</evidence>
<protein>
    <submittedName>
        <fullName evidence="2">Uncharacterized protein</fullName>
    </submittedName>
</protein>
<dbReference type="EMBL" id="REGN01003291">
    <property type="protein sequence ID" value="RNA23445.1"/>
    <property type="molecule type" value="Genomic_DNA"/>
</dbReference>
<proteinExistence type="predicted"/>